<keyword evidence="1" id="KW-0285">Flavoprotein</keyword>
<accession>A0A3N0C334</accession>
<dbReference type="InterPro" id="IPR050097">
    <property type="entry name" value="Ferredoxin-NADP_redctase_2"/>
</dbReference>
<reference evidence="5 6" key="1">
    <citation type="submission" date="2018-10" db="EMBL/GenBank/DDBJ databases">
        <title>Genome sequencing of Arthrobacter oryzae TNB02.</title>
        <authorList>
            <person name="Cho Y.-J."/>
            <person name="Cho A."/>
            <person name="Kim O.-S."/>
        </authorList>
    </citation>
    <scope>NUCLEOTIDE SEQUENCE [LARGE SCALE GENOMIC DNA]</scope>
    <source>
        <strain evidence="5 6">TNB02</strain>
    </source>
</reference>
<comment type="caution">
    <text evidence="5">The sequence shown here is derived from an EMBL/GenBank/DDBJ whole genome shotgun (WGS) entry which is preliminary data.</text>
</comment>
<dbReference type="RefSeq" id="WP_123255107.1">
    <property type="nucleotide sequence ID" value="NZ_RBED01000088.1"/>
</dbReference>
<evidence type="ECO:0000256" key="2">
    <source>
        <dbReference type="ARBA" id="ARBA00023002"/>
    </source>
</evidence>
<evidence type="ECO:0000259" key="4">
    <source>
        <dbReference type="Pfam" id="PF07992"/>
    </source>
</evidence>
<organism evidence="5 6">
    <name type="scientific">Arthrobacter oryzae</name>
    <dbReference type="NCBI Taxonomy" id="409290"/>
    <lineage>
        <taxon>Bacteria</taxon>
        <taxon>Bacillati</taxon>
        <taxon>Actinomycetota</taxon>
        <taxon>Actinomycetes</taxon>
        <taxon>Micrococcales</taxon>
        <taxon>Micrococcaceae</taxon>
        <taxon>Arthrobacter</taxon>
    </lineage>
</organism>
<gene>
    <name evidence="5" type="ORF">D7003_08925</name>
</gene>
<dbReference type="PANTHER" id="PTHR48105">
    <property type="entry name" value="THIOREDOXIN REDUCTASE 1-RELATED-RELATED"/>
    <property type="match status" value="1"/>
</dbReference>
<keyword evidence="6" id="KW-1185">Reference proteome</keyword>
<evidence type="ECO:0000313" key="5">
    <source>
        <dbReference type="EMBL" id="RNL56343.1"/>
    </source>
</evidence>
<dbReference type="SUPFAM" id="SSF51905">
    <property type="entry name" value="FAD/NAD(P)-binding domain"/>
    <property type="match status" value="1"/>
</dbReference>
<evidence type="ECO:0000256" key="1">
    <source>
        <dbReference type="ARBA" id="ARBA00022630"/>
    </source>
</evidence>
<dbReference type="PRINTS" id="PR00368">
    <property type="entry name" value="FADPNR"/>
</dbReference>
<comment type="catalytic activity">
    <reaction evidence="3">
        <text>[thioredoxin]-dithiol + NADP(+) = [thioredoxin]-disulfide + NADPH + H(+)</text>
        <dbReference type="Rhea" id="RHEA:20345"/>
        <dbReference type="Rhea" id="RHEA-COMP:10698"/>
        <dbReference type="Rhea" id="RHEA-COMP:10700"/>
        <dbReference type="ChEBI" id="CHEBI:15378"/>
        <dbReference type="ChEBI" id="CHEBI:29950"/>
        <dbReference type="ChEBI" id="CHEBI:50058"/>
        <dbReference type="ChEBI" id="CHEBI:57783"/>
        <dbReference type="ChEBI" id="CHEBI:58349"/>
        <dbReference type="EC" id="1.8.1.9"/>
    </reaction>
</comment>
<dbReference type="InterPro" id="IPR036188">
    <property type="entry name" value="FAD/NAD-bd_sf"/>
</dbReference>
<protein>
    <submittedName>
        <fullName evidence="5">NAD(P)/FAD-dependent oxidoreductase</fullName>
    </submittedName>
</protein>
<dbReference type="AlphaFoldDB" id="A0A3N0C334"/>
<dbReference type="InterPro" id="IPR023753">
    <property type="entry name" value="FAD/NAD-binding_dom"/>
</dbReference>
<dbReference type="EMBL" id="RBED01000088">
    <property type="protein sequence ID" value="RNL56343.1"/>
    <property type="molecule type" value="Genomic_DNA"/>
</dbReference>
<evidence type="ECO:0000256" key="3">
    <source>
        <dbReference type="ARBA" id="ARBA00048132"/>
    </source>
</evidence>
<dbReference type="PRINTS" id="PR00469">
    <property type="entry name" value="PNDRDTASEII"/>
</dbReference>
<name>A0A3N0C334_9MICC</name>
<feature type="domain" description="FAD/NAD(P)-binding" evidence="4">
    <location>
        <begin position="4"/>
        <end position="280"/>
    </location>
</feature>
<proteinExistence type="predicted"/>
<dbReference type="Pfam" id="PF07992">
    <property type="entry name" value="Pyr_redox_2"/>
    <property type="match status" value="1"/>
</dbReference>
<keyword evidence="2" id="KW-0560">Oxidoreductase</keyword>
<dbReference type="Proteomes" id="UP000273807">
    <property type="component" value="Unassembled WGS sequence"/>
</dbReference>
<sequence>MTDYDVLIVGGGAAGLSAALVLTRARRKVLVIDAGQPRNAPASHMQGFLSRDGLPPTELLSLGREEVESYGGEILAGTVTELVPTGPGFCVLLSDGRRVSTRRLLVATGLRDELPSIPGLADRWAKDVLHCPYCHGYEVRDQQLGVLGGTPDTVRYAQIVRQWAKDVVLFVPAGFLTTLQRSELVARSIGIVEGEVNRILAEDDHLRGVEMGDRRVILRDALFVPPRFIPNNDLLIRLGCQIDDAGWAVKDGTGQTTVPGVWIAGNVANPRAQVITAAGEGSAAAMAINADLVDQDVRDAVKAFNLGF</sequence>
<evidence type="ECO:0000313" key="6">
    <source>
        <dbReference type="Proteomes" id="UP000273807"/>
    </source>
</evidence>
<dbReference type="GO" id="GO:0004791">
    <property type="term" value="F:thioredoxin-disulfide reductase (NADPH) activity"/>
    <property type="evidence" value="ECO:0007669"/>
    <property type="project" value="UniProtKB-EC"/>
</dbReference>
<dbReference type="Gene3D" id="3.50.50.60">
    <property type="entry name" value="FAD/NAD(P)-binding domain"/>
    <property type="match status" value="2"/>
</dbReference>
<dbReference type="OrthoDB" id="9786503at2"/>